<gene>
    <name evidence="3" type="ORF">J2S55_003561</name>
</gene>
<keyword evidence="1" id="KW-0547">Nucleotide-binding</keyword>
<reference evidence="3 4" key="1">
    <citation type="submission" date="2023-07" db="EMBL/GenBank/DDBJ databases">
        <title>Sequencing the genomes of 1000 actinobacteria strains.</title>
        <authorList>
            <person name="Klenk H.-P."/>
        </authorList>
    </citation>
    <scope>NUCLEOTIDE SEQUENCE [LARGE SCALE GENOMIC DNA]</scope>
    <source>
        <strain evidence="3 4">DSM 44109</strain>
    </source>
</reference>
<evidence type="ECO:0000313" key="3">
    <source>
        <dbReference type="EMBL" id="MDP9864295.1"/>
    </source>
</evidence>
<organism evidence="3 4">
    <name type="scientific">Streptosporangium brasiliense</name>
    <dbReference type="NCBI Taxonomy" id="47480"/>
    <lineage>
        <taxon>Bacteria</taxon>
        <taxon>Bacillati</taxon>
        <taxon>Actinomycetota</taxon>
        <taxon>Actinomycetes</taxon>
        <taxon>Streptosporangiales</taxon>
        <taxon>Streptosporangiaceae</taxon>
        <taxon>Streptosporangium</taxon>
    </lineage>
</organism>
<keyword evidence="2" id="KW-0342">GTP-binding</keyword>
<dbReference type="InterPro" id="IPR009001">
    <property type="entry name" value="Transl_elong_EF1A/Init_IF2_C"/>
</dbReference>
<evidence type="ECO:0000256" key="2">
    <source>
        <dbReference type="ARBA" id="ARBA00023134"/>
    </source>
</evidence>
<dbReference type="SUPFAM" id="SSF50465">
    <property type="entry name" value="EF-Tu/eEF-1alpha/eIF2-gamma C-terminal domain"/>
    <property type="match status" value="1"/>
</dbReference>
<keyword evidence="4" id="KW-1185">Reference proteome</keyword>
<evidence type="ECO:0000313" key="4">
    <source>
        <dbReference type="Proteomes" id="UP001230426"/>
    </source>
</evidence>
<dbReference type="RefSeq" id="WP_306861943.1">
    <property type="nucleotide sequence ID" value="NZ_JAUSRB010000002.1"/>
</dbReference>
<name>A0ABT9R7A8_9ACTN</name>
<evidence type="ECO:0000256" key="1">
    <source>
        <dbReference type="ARBA" id="ARBA00022741"/>
    </source>
</evidence>
<dbReference type="EMBL" id="JAUSRB010000002">
    <property type="protein sequence ID" value="MDP9864295.1"/>
    <property type="molecule type" value="Genomic_DNA"/>
</dbReference>
<sequence length="202" mass="22483">MNSQDSPLLKAARLCPADARTELGVGVPDVLEYLKHDEWEMALLLLEELGDAHPQPPEFWGLLADAARLMWLKSDVAWCEWRRSEARTGAFLAELRLLPAGEGGRTTSIPAGGLLRPMWDLGRRTPEGEPLLSIAGLWIEGRDPLEPGGRASVRLLPLTPEHWRHLKPGDVITMHEMRPPTGTAHVVEVVPPVGYMRDDLTW</sequence>
<dbReference type="Proteomes" id="UP001230426">
    <property type="component" value="Unassembled WGS sequence"/>
</dbReference>
<accession>A0ABT9R7A8</accession>
<proteinExistence type="predicted"/>
<protein>
    <submittedName>
        <fullName evidence="3">Uncharacterized protein</fullName>
    </submittedName>
</protein>
<comment type="caution">
    <text evidence="3">The sequence shown here is derived from an EMBL/GenBank/DDBJ whole genome shotgun (WGS) entry which is preliminary data.</text>
</comment>